<dbReference type="Pfam" id="PF03473">
    <property type="entry name" value="MOSC"/>
    <property type="match status" value="1"/>
</dbReference>
<gene>
    <name evidence="2" type="ORF">GCM10010917_06670</name>
</gene>
<dbReference type="Gene3D" id="2.40.33.20">
    <property type="entry name" value="PK beta-barrel domain-like"/>
    <property type="match status" value="1"/>
</dbReference>
<evidence type="ECO:0000313" key="3">
    <source>
        <dbReference type="Proteomes" id="UP000609323"/>
    </source>
</evidence>
<dbReference type="Pfam" id="PF03476">
    <property type="entry name" value="MOSC_N"/>
    <property type="match status" value="1"/>
</dbReference>
<comment type="caution">
    <text evidence="2">The sequence shown here is derived from an EMBL/GenBank/DDBJ whole genome shotgun (WGS) entry which is preliminary data.</text>
</comment>
<dbReference type="Proteomes" id="UP000609323">
    <property type="component" value="Unassembled WGS sequence"/>
</dbReference>
<dbReference type="InterPro" id="IPR005303">
    <property type="entry name" value="MOCOS_middle"/>
</dbReference>
<dbReference type="InterPro" id="IPR011037">
    <property type="entry name" value="Pyrv_Knase-like_insert_dom_sf"/>
</dbReference>
<evidence type="ECO:0000259" key="1">
    <source>
        <dbReference type="PROSITE" id="PS51340"/>
    </source>
</evidence>
<dbReference type="EMBL" id="BMHF01000001">
    <property type="protein sequence ID" value="GGA24482.1"/>
    <property type="molecule type" value="Genomic_DNA"/>
</dbReference>
<sequence>MFVNKTVGAIREINRYPVKSMSGETLESCTIETYGMRGDRVCSFRDESKKDWWKYVTARNTPAMLTYQARYNDDEERVQVTTSDGRVLGWDDDLLQEIQGLVNKPISMSRFMEPHPEAQHSNLLSVDGASLLLVTDASLRTLESLWGKPLDHRRFRGNFMIALDDASEFEGDWIGRELEIGEVRLRVDSFCQRCVFITIDPDSREKDPSLLRRVNEDFGLNFGVYASVIQTGEIRRGDAVVLAD</sequence>
<accession>A0ABQ1FNX4</accession>
<reference evidence="3" key="1">
    <citation type="journal article" date="2019" name="Int. J. Syst. Evol. Microbiol.">
        <title>The Global Catalogue of Microorganisms (GCM) 10K type strain sequencing project: providing services to taxonomists for standard genome sequencing and annotation.</title>
        <authorList>
            <consortium name="The Broad Institute Genomics Platform"/>
            <consortium name="The Broad Institute Genome Sequencing Center for Infectious Disease"/>
            <person name="Wu L."/>
            <person name="Ma J."/>
        </authorList>
    </citation>
    <scope>NUCLEOTIDE SEQUENCE [LARGE SCALE GENOMIC DNA]</scope>
    <source>
        <strain evidence="3">CGMCC 1.15044</strain>
    </source>
</reference>
<name>A0ABQ1FNX4_9BACL</name>
<keyword evidence="3" id="KW-1185">Reference proteome</keyword>
<evidence type="ECO:0000313" key="2">
    <source>
        <dbReference type="EMBL" id="GGA24482.1"/>
    </source>
</evidence>
<feature type="domain" description="MOSC" evidence="1">
    <location>
        <begin position="75"/>
        <end position="243"/>
    </location>
</feature>
<organism evidence="2 3">
    <name type="scientific">Paenibacillus physcomitrellae</name>
    <dbReference type="NCBI Taxonomy" id="1619311"/>
    <lineage>
        <taxon>Bacteria</taxon>
        <taxon>Bacillati</taxon>
        <taxon>Bacillota</taxon>
        <taxon>Bacilli</taxon>
        <taxon>Bacillales</taxon>
        <taxon>Paenibacillaceae</taxon>
        <taxon>Paenibacillus</taxon>
    </lineage>
</organism>
<dbReference type="PROSITE" id="PS51340">
    <property type="entry name" value="MOSC"/>
    <property type="match status" value="1"/>
</dbReference>
<protein>
    <submittedName>
        <fullName evidence="2">MOSC domain-containing protein</fullName>
    </submittedName>
</protein>
<dbReference type="InterPro" id="IPR005302">
    <property type="entry name" value="MoCF_Sase_C"/>
</dbReference>
<dbReference type="SUPFAM" id="SSF50800">
    <property type="entry name" value="PK beta-barrel domain-like"/>
    <property type="match status" value="1"/>
</dbReference>
<proteinExistence type="predicted"/>